<proteinExistence type="predicted"/>
<keyword evidence="2" id="KW-1185">Reference proteome</keyword>
<dbReference type="Proteomes" id="UP000240505">
    <property type="component" value="Chromosome"/>
</dbReference>
<sequence length="96" mass="11018">MTVRQKFQKALMLLDRGAIDRGEETLREVISESETMGDEVAFVQGLICLGDLLYETGRLSEARPLLERAVQKKRDDDLLSKEFDRANMLLKVMSER</sequence>
<dbReference type="RefSeq" id="WP_107141769.1">
    <property type="nucleotide sequence ID" value="NZ_CP028324.1"/>
</dbReference>
<dbReference type="AlphaFoldDB" id="A0A2R4CA42"/>
<accession>A0A2R4CA42</accession>
<gene>
    <name evidence="1" type="ORF">C9I28_12460</name>
</gene>
<dbReference type="OrthoDB" id="3035902at2"/>
<evidence type="ECO:0000313" key="1">
    <source>
        <dbReference type="EMBL" id="AVR96422.1"/>
    </source>
</evidence>
<dbReference type="KEGG" id="masz:C9I28_12460"/>
<protein>
    <recommendedName>
        <fullName evidence="3">Tetratricopeptide repeat protein</fullName>
    </recommendedName>
</protein>
<dbReference type="InterPro" id="IPR011990">
    <property type="entry name" value="TPR-like_helical_dom_sf"/>
</dbReference>
<reference evidence="1 2" key="1">
    <citation type="submission" date="2018-03" db="EMBL/GenBank/DDBJ databases">
        <title>Massilia armeniaca sp. nov., isolated from desert soil.</title>
        <authorList>
            <person name="Huang H."/>
            <person name="Ren M."/>
        </authorList>
    </citation>
    <scope>NUCLEOTIDE SEQUENCE [LARGE SCALE GENOMIC DNA]</scope>
    <source>
        <strain evidence="1 2">ZMN-3</strain>
    </source>
</reference>
<dbReference type="SUPFAM" id="SSF48452">
    <property type="entry name" value="TPR-like"/>
    <property type="match status" value="1"/>
</dbReference>
<evidence type="ECO:0008006" key="3">
    <source>
        <dbReference type="Google" id="ProtNLM"/>
    </source>
</evidence>
<name>A0A2R4CA42_9BURK</name>
<dbReference type="EMBL" id="CP028324">
    <property type="protein sequence ID" value="AVR96422.1"/>
    <property type="molecule type" value="Genomic_DNA"/>
</dbReference>
<evidence type="ECO:0000313" key="2">
    <source>
        <dbReference type="Proteomes" id="UP000240505"/>
    </source>
</evidence>
<dbReference type="Gene3D" id="1.25.40.10">
    <property type="entry name" value="Tetratricopeptide repeat domain"/>
    <property type="match status" value="1"/>
</dbReference>
<organism evidence="1 2">
    <name type="scientific">Pseudoduganella armeniaca</name>
    <dbReference type="NCBI Taxonomy" id="2072590"/>
    <lineage>
        <taxon>Bacteria</taxon>
        <taxon>Pseudomonadati</taxon>
        <taxon>Pseudomonadota</taxon>
        <taxon>Betaproteobacteria</taxon>
        <taxon>Burkholderiales</taxon>
        <taxon>Oxalobacteraceae</taxon>
        <taxon>Telluria group</taxon>
        <taxon>Pseudoduganella</taxon>
    </lineage>
</organism>